<dbReference type="PANTHER" id="PTHR10887">
    <property type="entry name" value="DNA2/NAM7 HELICASE FAMILY"/>
    <property type="match status" value="1"/>
</dbReference>
<feature type="compositionally biased region" description="Pro residues" evidence="1">
    <location>
        <begin position="601"/>
        <end position="615"/>
    </location>
</feature>
<dbReference type="Gene3D" id="3.40.50.300">
    <property type="entry name" value="P-loop containing nucleotide triphosphate hydrolases"/>
    <property type="match status" value="2"/>
</dbReference>
<dbReference type="Pfam" id="PF13087">
    <property type="entry name" value="AAA_12"/>
    <property type="match status" value="1"/>
</dbReference>
<dbReference type="SUPFAM" id="SSF52540">
    <property type="entry name" value="P-loop containing nucleoside triphosphate hydrolases"/>
    <property type="match status" value="1"/>
</dbReference>
<dbReference type="CDD" id="cd18808">
    <property type="entry name" value="SF1_C_Upf1"/>
    <property type="match status" value="1"/>
</dbReference>
<evidence type="ECO:0000313" key="5">
    <source>
        <dbReference type="WBParaSite" id="Pan_g17714.t1"/>
    </source>
</evidence>
<dbReference type="GO" id="GO:0043186">
    <property type="term" value="C:P granule"/>
    <property type="evidence" value="ECO:0007669"/>
    <property type="project" value="TreeGrafter"/>
</dbReference>
<proteinExistence type="predicted"/>
<evidence type="ECO:0000259" key="3">
    <source>
        <dbReference type="Pfam" id="PF13087"/>
    </source>
</evidence>
<dbReference type="InterPro" id="IPR045055">
    <property type="entry name" value="DNA2/NAM7-like"/>
</dbReference>
<dbReference type="InterPro" id="IPR041677">
    <property type="entry name" value="DNA2/NAM7_AAA_11"/>
</dbReference>
<organism evidence="4 5">
    <name type="scientific">Panagrellus redivivus</name>
    <name type="common">Microworm</name>
    <dbReference type="NCBI Taxonomy" id="6233"/>
    <lineage>
        <taxon>Eukaryota</taxon>
        <taxon>Metazoa</taxon>
        <taxon>Ecdysozoa</taxon>
        <taxon>Nematoda</taxon>
        <taxon>Chromadorea</taxon>
        <taxon>Rhabditida</taxon>
        <taxon>Tylenchina</taxon>
        <taxon>Panagrolaimomorpha</taxon>
        <taxon>Panagrolaimoidea</taxon>
        <taxon>Panagrolaimidae</taxon>
        <taxon>Panagrellus</taxon>
    </lineage>
</organism>
<dbReference type="PANTHER" id="PTHR10887:SF322">
    <property type="entry name" value="HELICASE MOV-10"/>
    <property type="match status" value="1"/>
</dbReference>
<dbReference type="AlphaFoldDB" id="A0A7E4V7X7"/>
<evidence type="ECO:0000259" key="2">
    <source>
        <dbReference type="Pfam" id="PF13086"/>
    </source>
</evidence>
<evidence type="ECO:0000256" key="1">
    <source>
        <dbReference type="SAM" id="MobiDB-lite"/>
    </source>
</evidence>
<accession>A0A7E4V7X7</accession>
<sequence length="853" mass="97222">MTSSKLKGEFCPYKYHSQPRSLADIHDCNVDPADFDKIPTTFESAKKQISDFALTEIRHFEKAAITPIGRHATLKEYSNENNKTKAVFYVQEISDINAFKRRQYVLFDFELGKYFKAYVEQLNGNTLTVVIVDYDLLLFMKHKEGPLDLYQEVNYSLFINQLKALDRIAANRDVIRKLAYETPLIDEDTTSYDNKFGRMQLSSALSFPMLSKEQELAVELMTRHSNTTFVLNGPTGTGKTVALMKTVLQLVQSGGRVLVTTTSNYAADAFTQDLIDHGFKDKNLMLHLIKSSYEPADQSDEVKAVSACDVPDDVHQLSVVIATVGYLFKLHNKITFSHIIVENAHEVPEVDIWTCLSTFGLSKETRLILAGDLRLPGPHSIVSNIYSNKIFFKQPMMKRLVNTAAFQQHPELMITLTENHRSHPAIVNTLQTLSYSNSMISTRKEGDFDKRLYEGFKYPITFCNVKVADGDANHYEVYAIVKYVEMLKKTVPENEIGIIAAGRTQQNLLKQMLNKTRIKIGTAFTFGGSERRIILFSAQCGGDYPDHLTEPGFLNLVMSRATDLIVFVGNGDYLEQLNDWKFVIDVCKENNAYNEGFAMIIPPPPKPQPYVPPPKRQQRTSSNASQRRNTTGSSSSSDVSSGTLETMQTLMQTLNGVMSHVNALVEERKKFVQPKDFERGRSLVILGMPESRCSTPSARMEDDRKKMVRLFDIMNIEVTPASIYRTPLAPPSDPRAPARRLTVVLANDRDRNHVFSNTYKLKDHPEFGRIGIQPVHTEKEHEHYKLCKHIKKEARERENVHLVYYRSRLCKPNGNIRQAPEKLTRMEFLEWSEKYPLPENVEIIDDESEFENE</sequence>
<keyword evidence="4" id="KW-1185">Reference proteome</keyword>
<dbReference type="Pfam" id="PF13086">
    <property type="entry name" value="AAA_11"/>
    <property type="match status" value="1"/>
</dbReference>
<dbReference type="Proteomes" id="UP000492821">
    <property type="component" value="Unassembled WGS sequence"/>
</dbReference>
<dbReference type="GO" id="GO:0005829">
    <property type="term" value="C:cytosol"/>
    <property type="evidence" value="ECO:0007669"/>
    <property type="project" value="TreeGrafter"/>
</dbReference>
<dbReference type="InterPro" id="IPR047187">
    <property type="entry name" value="SF1_C_Upf1"/>
</dbReference>
<reference evidence="4" key="1">
    <citation type="journal article" date="2013" name="Genetics">
        <title>The draft genome and transcriptome of Panagrellus redivivus are shaped by the harsh demands of a free-living lifestyle.</title>
        <authorList>
            <person name="Srinivasan J."/>
            <person name="Dillman A.R."/>
            <person name="Macchietto M.G."/>
            <person name="Heikkinen L."/>
            <person name="Lakso M."/>
            <person name="Fracchia K.M."/>
            <person name="Antoshechkin I."/>
            <person name="Mortazavi A."/>
            <person name="Wong G."/>
            <person name="Sternberg P.W."/>
        </authorList>
    </citation>
    <scope>NUCLEOTIDE SEQUENCE [LARGE SCALE GENOMIC DNA]</scope>
    <source>
        <strain evidence="4">MT8872</strain>
    </source>
</reference>
<dbReference type="GO" id="GO:0035194">
    <property type="term" value="P:regulatory ncRNA-mediated post-transcriptional gene silencing"/>
    <property type="evidence" value="ECO:0007669"/>
    <property type="project" value="TreeGrafter"/>
</dbReference>
<reference evidence="5" key="2">
    <citation type="submission" date="2020-10" db="UniProtKB">
        <authorList>
            <consortium name="WormBaseParasite"/>
        </authorList>
    </citation>
    <scope>IDENTIFICATION</scope>
</reference>
<evidence type="ECO:0000313" key="4">
    <source>
        <dbReference type="Proteomes" id="UP000492821"/>
    </source>
</evidence>
<dbReference type="InterPro" id="IPR027417">
    <property type="entry name" value="P-loop_NTPase"/>
</dbReference>
<protein>
    <submittedName>
        <fullName evidence="5">RNA helicase</fullName>
    </submittedName>
</protein>
<feature type="compositionally biased region" description="Polar residues" evidence="1">
    <location>
        <begin position="619"/>
        <end position="632"/>
    </location>
</feature>
<feature type="domain" description="DNA2/NAM7 helicase-like C-terminal" evidence="3">
    <location>
        <begin position="394"/>
        <end position="570"/>
    </location>
</feature>
<feature type="region of interest" description="Disordered" evidence="1">
    <location>
        <begin position="598"/>
        <end position="642"/>
    </location>
</feature>
<feature type="domain" description="DNA2/NAM7 helicase helicase" evidence="2">
    <location>
        <begin position="210"/>
        <end position="303"/>
    </location>
</feature>
<dbReference type="WBParaSite" id="Pan_g17714.t1">
    <property type="protein sequence ID" value="Pan_g17714.t1"/>
    <property type="gene ID" value="Pan_g17714"/>
</dbReference>
<dbReference type="GO" id="GO:0004386">
    <property type="term" value="F:helicase activity"/>
    <property type="evidence" value="ECO:0007669"/>
    <property type="project" value="InterPro"/>
</dbReference>
<feature type="compositionally biased region" description="Low complexity" evidence="1">
    <location>
        <begin position="633"/>
        <end position="642"/>
    </location>
</feature>
<dbReference type="InterPro" id="IPR041679">
    <property type="entry name" value="DNA2/NAM7-like_C"/>
</dbReference>
<name>A0A7E4V7X7_PANRE</name>